<dbReference type="InterPro" id="IPR057326">
    <property type="entry name" value="KR_dom"/>
</dbReference>
<keyword evidence="6" id="KW-1185">Reference proteome</keyword>
<organism evidence="5 6">
    <name type="scientific">Rhizocola hellebori</name>
    <dbReference type="NCBI Taxonomy" id="1392758"/>
    <lineage>
        <taxon>Bacteria</taxon>
        <taxon>Bacillati</taxon>
        <taxon>Actinomycetota</taxon>
        <taxon>Actinomycetes</taxon>
        <taxon>Micromonosporales</taxon>
        <taxon>Micromonosporaceae</taxon>
        <taxon>Rhizocola</taxon>
    </lineage>
</organism>
<dbReference type="InterPro" id="IPR020904">
    <property type="entry name" value="Sc_DH/Rdtase_CS"/>
</dbReference>
<dbReference type="SUPFAM" id="SSF51735">
    <property type="entry name" value="NAD(P)-binding Rossmann-fold domains"/>
    <property type="match status" value="1"/>
</dbReference>
<dbReference type="PROSITE" id="PS00061">
    <property type="entry name" value="ADH_SHORT"/>
    <property type="match status" value="1"/>
</dbReference>
<name>A0A8J3VKH6_9ACTN</name>
<dbReference type="EMBL" id="BONY01000070">
    <property type="protein sequence ID" value="GIH09552.1"/>
    <property type="molecule type" value="Genomic_DNA"/>
</dbReference>
<dbReference type="GO" id="GO:0016020">
    <property type="term" value="C:membrane"/>
    <property type="evidence" value="ECO:0007669"/>
    <property type="project" value="TreeGrafter"/>
</dbReference>
<evidence type="ECO:0000313" key="6">
    <source>
        <dbReference type="Proteomes" id="UP000612899"/>
    </source>
</evidence>
<keyword evidence="2" id="KW-0560">Oxidoreductase</keyword>
<protein>
    <submittedName>
        <fullName evidence="5">Oxidoreductase</fullName>
    </submittedName>
</protein>
<comment type="similarity">
    <text evidence="1 3">Belongs to the short-chain dehydrogenases/reductases (SDR) family.</text>
</comment>
<dbReference type="PRINTS" id="PR00081">
    <property type="entry name" value="GDHRDH"/>
</dbReference>
<dbReference type="NCBIfam" id="NF004526">
    <property type="entry name" value="PRK05872.1"/>
    <property type="match status" value="1"/>
</dbReference>
<dbReference type="AlphaFoldDB" id="A0A8J3VKH6"/>
<evidence type="ECO:0000259" key="4">
    <source>
        <dbReference type="SMART" id="SM00822"/>
    </source>
</evidence>
<dbReference type="GO" id="GO:0016491">
    <property type="term" value="F:oxidoreductase activity"/>
    <property type="evidence" value="ECO:0007669"/>
    <property type="project" value="UniProtKB-KW"/>
</dbReference>
<dbReference type="Pfam" id="PF00106">
    <property type="entry name" value="adh_short"/>
    <property type="match status" value="1"/>
</dbReference>
<dbReference type="PANTHER" id="PTHR44196">
    <property type="entry name" value="DEHYDROGENASE/REDUCTASE SDR FAMILY MEMBER 7B"/>
    <property type="match status" value="1"/>
</dbReference>
<dbReference type="CDD" id="cd05233">
    <property type="entry name" value="SDR_c"/>
    <property type="match status" value="1"/>
</dbReference>
<sequence>MNSSISNKVVLITGAARGIGEQVARQAVAKGAKVSVVGLEPERLKKLAGELGCHWAHCDVTDQAGLDLAVSSAVEAHGRIDVVLANAGVANIGTVNTGPVEALVRTINVNLNGVIRTVSAALPHLIESKGYALLVSSVAAFTAMPGMAAYCASKAGVEQFGNVLRLEVAHLGVRVGTAHPIWVDTDLVRDFREDLPSYRHARKKMPWPMSTELTAEQCAQALLRGMEKRKRRVYIPGSIGLVQALRTVMLSGFVDGIIKRGSGGGEMVTAMEQEARDLGRPFGSHSVGQQ</sequence>
<evidence type="ECO:0000313" key="5">
    <source>
        <dbReference type="EMBL" id="GIH09552.1"/>
    </source>
</evidence>
<dbReference type="Proteomes" id="UP000612899">
    <property type="component" value="Unassembled WGS sequence"/>
</dbReference>
<proteinExistence type="inferred from homology"/>
<dbReference type="InterPro" id="IPR002347">
    <property type="entry name" value="SDR_fam"/>
</dbReference>
<dbReference type="Gene3D" id="3.40.50.720">
    <property type="entry name" value="NAD(P)-binding Rossmann-like Domain"/>
    <property type="match status" value="1"/>
</dbReference>
<evidence type="ECO:0000256" key="2">
    <source>
        <dbReference type="ARBA" id="ARBA00023002"/>
    </source>
</evidence>
<dbReference type="PRINTS" id="PR00080">
    <property type="entry name" value="SDRFAMILY"/>
</dbReference>
<gene>
    <name evidence="5" type="ORF">Rhe02_76190</name>
</gene>
<comment type="caution">
    <text evidence="5">The sequence shown here is derived from an EMBL/GenBank/DDBJ whole genome shotgun (WGS) entry which is preliminary data.</text>
</comment>
<evidence type="ECO:0000256" key="1">
    <source>
        <dbReference type="ARBA" id="ARBA00006484"/>
    </source>
</evidence>
<feature type="domain" description="Ketoreductase" evidence="4">
    <location>
        <begin position="8"/>
        <end position="179"/>
    </location>
</feature>
<dbReference type="SMART" id="SM00822">
    <property type="entry name" value="PKS_KR"/>
    <property type="match status" value="1"/>
</dbReference>
<dbReference type="RefSeq" id="WP_239124313.1">
    <property type="nucleotide sequence ID" value="NZ_BONY01000070.1"/>
</dbReference>
<dbReference type="InterPro" id="IPR036291">
    <property type="entry name" value="NAD(P)-bd_dom_sf"/>
</dbReference>
<dbReference type="PANTHER" id="PTHR44196:SF1">
    <property type="entry name" value="DEHYDROGENASE_REDUCTASE SDR FAMILY MEMBER 7B"/>
    <property type="match status" value="1"/>
</dbReference>
<evidence type="ECO:0000256" key="3">
    <source>
        <dbReference type="RuleBase" id="RU000363"/>
    </source>
</evidence>
<accession>A0A8J3VKH6</accession>
<reference evidence="5" key="1">
    <citation type="submission" date="2021-01" db="EMBL/GenBank/DDBJ databases">
        <title>Whole genome shotgun sequence of Rhizocola hellebori NBRC 109834.</title>
        <authorList>
            <person name="Komaki H."/>
            <person name="Tamura T."/>
        </authorList>
    </citation>
    <scope>NUCLEOTIDE SEQUENCE</scope>
    <source>
        <strain evidence="5">NBRC 109834</strain>
    </source>
</reference>